<comment type="caution">
    <text evidence="9">The sequence shown here is derived from an EMBL/GenBank/DDBJ whole genome shotgun (WGS) entry which is preliminary data.</text>
</comment>
<evidence type="ECO:0000256" key="3">
    <source>
        <dbReference type="ARBA" id="ARBA00022692"/>
    </source>
</evidence>
<dbReference type="GO" id="GO:0015499">
    <property type="term" value="F:formate transmembrane transporter activity"/>
    <property type="evidence" value="ECO:0007669"/>
    <property type="project" value="TreeGrafter"/>
</dbReference>
<feature type="compositionally biased region" description="Pro residues" evidence="7">
    <location>
        <begin position="203"/>
        <end position="219"/>
    </location>
</feature>
<feature type="region of interest" description="Disordered" evidence="7">
    <location>
        <begin position="579"/>
        <end position="598"/>
    </location>
</feature>
<evidence type="ECO:0000313" key="10">
    <source>
        <dbReference type="Proteomes" id="UP000612055"/>
    </source>
</evidence>
<sequence length="598" mass="62617">MDESAPPAGASAGRFRADRGPQPQQHYPQQQQPHPHPPHPQQQQQQVPSSASLASPSALSSPGAAAGTAPPSASPRPAAASPFQPPAQHRLYASPSGRTPFEVGSGSAATIPLLPSARASSTANGSTRGPALAPGGLGTGSDAGPWGDGAAGGACLPPALSSGQGGSGQLRPLFEALAADGAGLGPGSPWPPRPSDAGGAMPPGKPPASPPTAARPPPGGRVFSQAPRHEEHAEVAARVILSPKETYDHIVATGVAKTHLSLSKQVTQGVMAGFYISFSFMLCMTVGGQIHDIQKGPNPGLYYFLLGSVGFPLGLTIIMVVGADLFTSSCMYMMTAWIEGRVATYYVIKNWLLSWWCNLAGCLIMAQLTVWAGFFAGHKSEFPIELAMKKTGSPFGATVVKAIIANWLVNLAVWMANSARDVTGKAVGVYLPVSAFVTLGTEHCIANQYQLSLAKMLGSNMSLHTIIGSNLVPATIGNIIGGAFFVGTLYAGTYGTLYERMWLRTVQLYVWAVPRRTRECLAATQQAAYDRLLGWVDWDYLTTPPADVMAQAPSRGITGSIVEIPRRLATAALAALQKPPMSPFEKQRSKNTLGSDVV</sequence>
<accession>A0A835XER1</accession>
<keyword evidence="4 8" id="KW-1133">Transmembrane helix</keyword>
<keyword evidence="5 8" id="KW-0472">Membrane</keyword>
<comment type="subcellular location">
    <subcellularLocation>
        <location evidence="1">Membrane</location>
        <topology evidence="1">Multi-pass membrane protein</topology>
    </subcellularLocation>
</comment>
<feature type="transmembrane region" description="Helical" evidence="8">
    <location>
        <begin position="471"/>
        <end position="491"/>
    </location>
</feature>
<dbReference type="PANTHER" id="PTHR30520">
    <property type="entry name" value="FORMATE TRANSPORTER-RELATED"/>
    <property type="match status" value="1"/>
</dbReference>
<gene>
    <name evidence="9" type="ORF">HYH03_018729</name>
</gene>
<keyword evidence="2" id="KW-0813">Transport</keyword>
<evidence type="ECO:0000256" key="7">
    <source>
        <dbReference type="SAM" id="MobiDB-lite"/>
    </source>
</evidence>
<evidence type="ECO:0000256" key="6">
    <source>
        <dbReference type="ARBA" id="ARBA00049660"/>
    </source>
</evidence>
<dbReference type="EMBL" id="JAEHOE010000231">
    <property type="protein sequence ID" value="KAG2482341.1"/>
    <property type="molecule type" value="Genomic_DNA"/>
</dbReference>
<evidence type="ECO:0000256" key="8">
    <source>
        <dbReference type="SAM" id="Phobius"/>
    </source>
</evidence>
<dbReference type="Proteomes" id="UP000612055">
    <property type="component" value="Unassembled WGS sequence"/>
</dbReference>
<dbReference type="InterPro" id="IPR000292">
    <property type="entry name" value="For/NO2_transpt"/>
</dbReference>
<protein>
    <submittedName>
        <fullName evidence="9">Uncharacterized protein</fullName>
    </submittedName>
</protein>
<feature type="region of interest" description="Disordered" evidence="7">
    <location>
        <begin position="179"/>
        <end position="228"/>
    </location>
</feature>
<dbReference type="FunFam" id="1.20.1080.10:FF:000011">
    <property type="entry name" value="Formate family transporter"/>
    <property type="match status" value="1"/>
</dbReference>
<evidence type="ECO:0000313" key="9">
    <source>
        <dbReference type="EMBL" id="KAG2482341.1"/>
    </source>
</evidence>
<evidence type="ECO:0000256" key="2">
    <source>
        <dbReference type="ARBA" id="ARBA00022448"/>
    </source>
</evidence>
<keyword evidence="10" id="KW-1185">Reference proteome</keyword>
<feature type="transmembrane region" description="Helical" evidence="8">
    <location>
        <begin position="300"/>
        <end position="323"/>
    </location>
</feature>
<feature type="transmembrane region" description="Helical" evidence="8">
    <location>
        <begin position="395"/>
        <end position="416"/>
    </location>
</feature>
<feature type="compositionally biased region" description="Low complexity" evidence="7">
    <location>
        <begin position="41"/>
        <end position="89"/>
    </location>
</feature>
<feature type="compositionally biased region" description="Low complexity" evidence="7">
    <location>
        <begin position="21"/>
        <end position="33"/>
    </location>
</feature>
<dbReference type="AlphaFoldDB" id="A0A835XER1"/>
<feature type="transmembrane region" description="Helical" evidence="8">
    <location>
        <begin position="269"/>
        <end position="288"/>
    </location>
</feature>
<dbReference type="InterPro" id="IPR024002">
    <property type="entry name" value="For/NO2_transpt_CS"/>
</dbReference>
<dbReference type="PANTHER" id="PTHR30520:SF6">
    <property type="entry name" value="FORMATE_NITRATE FAMILY TRANSPORTER (EUROFUNG)"/>
    <property type="match status" value="1"/>
</dbReference>
<evidence type="ECO:0000256" key="5">
    <source>
        <dbReference type="ARBA" id="ARBA00023136"/>
    </source>
</evidence>
<dbReference type="InterPro" id="IPR023271">
    <property type="entry name" value="Aquaporin-like"/>
</dbReference>
<comment type="similarity">
    <text evidence="6">Belongs to the FNT transporter (TC 1.A.16) family.</text>
</comment>
<dbReference type="PROSITE" id="PS01005">
    <property type="entry name" value="FORMATE_NITRITE_TP_1"/>
    <property type="match status" value="1"/>
</dbReference>
<dbReference type="OrthoDB" id="4829at2759"/>
<feature type="region of interest" description="Disordered" evidence="7">
    <location>
        <begin position="1"/>
        <end position="150"/>
    </location>
</feature>
<reference evidence="9" key="1">
    <citation type="journal article" date="2020" name="bioRxiv">
        <title>Comparative genomics of Chlamydomonas.</title>
        <authorList>
            <person name="Craig R.J."/>
            <person name="Hasan A.R."/>
            <person name="Ness R.W."/>
            <person name="Keightley P.D."/>
        </authorList>
    </citation>
    <scope>NUCLEOTIDE SEQUENCE</scope>
    <source>
        <strain evidence="9">CCAP 11/70</strain>
    </source>
</reference>
<dbReference type="Gene3D" id="1.20.1080.10">
    <property type="entry name" value="Glycerol uptake facilitator protein"/>
    <property type="match status" value="1"/>
</dbReference>
<keyword evidence="3 8" id="KW-0812">Transmembrane</keyword>
<dbReference type="GO" id="GO:0005886">
    <property type="term" value="C:plasma membrane"/>
    <property type="evidence" value="ECO:0007669"/>
    <property type="project" value="TreeGrafter"/>
</dbReference>
<feature type="transmembrane region" description="Helical" evidence="8">
    <location>
        <begin position="353"/>
        <end position="374"/>
    </location>
</feature>
<name>A0A835XER1_9CHLO</name>
<organism evidence="9 10">
    <name type="scientific">Edaphochlamys debaryana</name>
    <dbReference type="NCBI Taxonomy" id="47281"/>
    <lineage>
        <taxon>Eukaryota</taxon>
        <taxon>Viridiplantae</taxon>
        <taxon>Chlorophyta</taxon>
        <taxon>core chlorophytes</taxon>
        <taxon>Chlorophyceae</taxon>
        <taxon>CS clade</taxon>
        <taxon>Chlamydomonadales</taxon>
        <taxon>Chlamydomonadales incertae sedis</taxon>
        <taxon>Edaphochlamys</taxon>
    </lineage>
</organism>
<dbReference type="Pfam" id="PF01226">
    <property type="entry name" value="Form_Nir_trans"/>
    <property type="match status" value="1"/>
</dbReference>
<evidence type="ECO:0000256" key="4">
    <source>
        <dbReference type="ARBA" id="ARBA00022989"/>
    </source>
</evidence>
<feature type="compositionally biased region" description="Gly residues" evidence="7">
    <location>
        <begin position="135"/>
        <end position="150"/>
    </location>
</feature>
<proteinExistence type="inferred from homology"/>
<evidence type="ECO:0000256" key="1">
    <source>
        <dbReference type="ARBA" id="ARBA00004141"/>
    </source>
</evidence>